<name>Q49735_MYCLR</name>
<evidence type="ECO:0000313" key="1">
    <source>
        <dbReference type="EMBL" id="AAC43239.1"/>
    </source>
</evidence>
<dbReference type="PIR" id="S72830">
    <property type="entry name" value="S72830"/>
</dbReference>
<sequence length="87" mass="9272">MSKPLQPECADHIAAVVLFGMTNFQAMNFLGESPVAIGPAHQAKAIKVGVPKTRCALTNSISLPTTVTQTTSAWPTREQLLRPIALS</sequence>
<proteinExistence type="predicted"/>
<reference evidence="1" key="2">
    <citation type="submission" date="1994-03" db="EMBL/GenBank/DDBJ databases">
        <authorList>
            <person name="Robison K."/>
        </authorList>
    </citation>
    <scope>NUCLEOTIDE SEQUENCE</scope>
</reference>
<dbReference type="AlphaFoldDB" id="Q49735"/>
<organism evidence="1">
    <name type="scientific">Mycobacterium leprae</name>
    <dbReference type="NCBI Taxonomy" id="1769"/>
    <lineage>
        <taxon>Bacteria</taxon>
        <taxon>Bacillati</taxon>
        <taxon>Actinomycetota</taxon>
        <taxon>Actinomycetes</taxon>
        <taxon>Mycobacteriales</taxon>
        <taxon>Mycobacteriaceae</taxon>
        <taxon>Mycobacterium</taxon>
    </lineage>
</organism>
<protein>
    <submittedName>
        <fullName evidence="1">B1620_F1_14</fullName>
    </submittedName>
</protein>
<dbReference type="EMBL" id="U00015">
    <property type="protein sequence ID" value="AAC43239.1"/>
    <property type="molecule type" value="Genomic_DNA"/>
</dbReference>
<accession>Q49735</accession>
<reference evidence="1" key="1">
    <citation type="submission" date="1994-01" db="EMBL/GenBank/DDBJ databases">
        <authorList>
            <person name="Smith D.R."/>
        </authorList>
    </citation>
    <scope>NUCLEOTIDE SEQUENCE</scope>
</reference>